<organism evidence="6">
    <name type="scientific">Rodentolepis nana</name>
    <name type="common">Dwarf tapeworm</name>
    <name type="synonym">Hymenolepis nana</name>
    <dbReference type="NCBI Taxonomy" id="102285"/>
    <lineage>
        <taxon>Eukaryota</taxon>
        <taxon>Metazoa</taxon>
        <taxon>Spiralia</taxon>
        <taxon>Lophotrochozoa</taxon>
        <taxon>Platyhelminthes</taxon>
        <taxon>Cestoda</taxon>
        <taxon>Eucestoda</taxon>
        <taxon>Cyclophyllidea</taxon>
        <taxon>Hymenolepididae</taxon>
        <taxon>Rodentolepis</taxon>
    </lineage>
</organism>
<dbReference type="Pfam" id="PF00965">
    <property type="entry name" value="TIMP"/>
    <property type="match status" value="1"/>
</dbReference>
<keyword evidence="3" id="KW-0732">Signal</keyword>
<proteinExistence type="predicted"/>
<dbReference type="WBParaSite" id="HNAJ_0001009201-mRNA-1">
    <property type="protein sequence ID" value="HNAJ_0001009201-mRNA-1"/>
    <property type="gene ID" value="HNAJ_0001009201"/>
</dbReference>
<dbReference type="GO" id="GO:0008191">
    <property type="term" value="F:metalloendopeptidase inhibitor activity"/>
    <property type="evidence" value="ECO:0007669"/>
    <property type="project" value="InterPro"/>
</dbReference>
<evidence type="ECO:0000256" key="2">
    <source>
        <dbReference type="ARBA" id="ARBA00022525"/>
    </source>
</evidence>
<dbReference type="SUPFAM" id="SSF50242">
    <property type="entry name" value="TIMP-like"/>
    <property type="match status" value="1"/>
</dbReference>
<dbReference type="OrthoDB" id="6281533at2759"/>
<protein>
    <submittedName>
        <fullName evidence="6">Pollen Ole e 1 allergen and extensin family protein</fullName>
    </submittedName>
</protein>
<accession>A0A0R3TR93</accession>
<comment type="subcellular location">
    <subcellularLocation>
        <location evidence="1">Secreted</location>
    </subcellularLocation>
</comment>
<evidence type="ECO:0000313" key="5">
    <source>
        <dbReference type="Proteomes" id="UP000278807"/>
    </source>
</evidence>
<evidence type="ECO:0000256" key="1">
    <source>
        <dbReference type="ARBA" id="ARBA00004613"/>
    </source>
</evidence>
<dbReference type="EMBL" id="UZAE01012876">
    <property type="protein sequence ID" value="VDO07146.1"/>
    <property type="molecule type" value="Genomic_DNA"/>
</dbReference>
<feature type="signal peptide" evidence="3">
    <location>
        <begin position="1"/>
        <end position="25"/>
    </location>
</feature>
<sequence>MRSFKLIRLWLRLLLVLLATQMVVTVRLDNTNEAKVDEDDIPGTDDAFRAYMKNATNTFCTCGISVLQRRFCNNDFAIVARKVGPSTRFVEDPEYVGMKYAGVVIPVAVDQVFRGPMKVNTTVSLRYVMGSFCGVDRNSIPEDGQRFLITGFQYKFLKRKKTTGEPEGMELFLVTSCSDSMKLETLSVTQTAGVFLNHYCGDTSITNPTVYLTQNKPKDTSTCYFHFSQAKCFNNVLAKIPVELREMVKAHNAAGVSDQDLFYNCLFHVNLPPP</sequence>
<dbReference type="Proteomes" id="UP000278807">
    <property type="component" value="Unassembled WGS sequence"/>
</dbReference>
<dbReference type="InterPro" id="IPR008993">
    <property type="entry name" value="TIMP-like_OB-fold"/>
</dbReference>
<feature type="chain" id="PRO_5043132004" evidence="3">
    <location>
        <begin position="26"/>
        <end position="274"/>
    </location>
</feature>
<evidence type="ECO:0000313" key="6">
    <source>
        <dbReference type="WBParaSite" id="HNAJ_0001009201-mRNA-1"/>
    </source>
</evidence>
<gene>
    <name evidence="4" type="ORF">HNAJ_LOCUS10087</name>
</gene>
<keyword evidence="5" id="KW-1185">Reference proteome</keyword>
<keyword evidence="2" id="KW-0964">Secreted</keyword>
<dbReference type="GO" id="GO:0005576">
    <property type="term" value="C:extracellular region"/>
    <property type="evidence" value="ECO:0007669"/>
    <property type="project" value="UniProtKB-SubCell"/>
</dbReference>
<reference evidence="4 5" key="2">
    <citation type="submission" date="2018-11" db="EMBL/GenBank/DDBJ databases">
        <authorList>
            <consortium name="Pathogen Informatics"/>
        </authorList>
    </citation>
    <scope>NUCLEOTIDE SEQUENCE [LARGE SCALE GENOMIC DNA]</scope>
</reference>
<dbReference type="Gene3D" id="2.40.50.120">
    <property type="match status" value="1"/>
</dbReference>
<reference evidence="6" key="1">
    <citation type="submission" date="2017-02" db="UniProtKB">
        <authorList>
            <consortium name="WormBaseParasite"/>
        </authorList>
    </citation>
    <scope>IDENTIFICATION</scope>
</reference>
<dbReference type="InterPro" id="IPR001820">
    <property type="entry name" value="TIMP"/>
</dbReference>
<evidence type="ECO:0000313" key="4">
    <source>
        <dbReference type="EMBL" id="VDO07146.1"/>
    </source>
</evidence>
<name>A0A0R3TR93_RODNA</name>
<dbReference type="AlphaFoldDB" id="A0A0R3TR93"/>
<evidence type="ECO:0000256" key="3">
    <source>
        <dbReference type="SAM" id="SignalP"/>
    </source>
</evidence>